<feature type="domain" description="EF-hand" evidence="3">
    <location>
        <begin position="307"/>
        <end position="342"/>
    </location>
</feature>
<dbReference type="InterPro" id="IPR018247">
    <property type="entry name" value="EF_Hand_1_Ca_BS"/>
</dbReference>
<keyword evidence="1" id="KW-0106">Calcium</keyword>
<dbReference type="PROSITE" id="PS50222">
    <property type="entry name" value="EF_HAND_2"/>
    <property type="match status" value="2"/>
</dbReference>
<evidence type="ECO:0000313" key="4">
    <source>
        <dbReference type="EMBL" id="CCC92053.1"/>
    </source>
</evidence>
<organism evidence="4">
    <name type="scientific">Trypanosoma congolense (strain IL3000)</name>
    <dbReference type="NCBI Taxonomy" id="1068625"/>
    <lineage>
        <taxon>Eukaryota</taxon>
        <taxon>Discoba</taxon>
        <taxon>Euglenozoa</taxon>
        <taxon>Kinetoplastea</taxon>
        <taxon>Metakinetoplastina</taxon>
        <taxon>Trypanosomatida</taxon>
        <taxon>Trypanosomatidae</taxon>
        <taxon>Trypanosoma</taxon>
        <taxon>Nannomonas</taxon>
    </lineage>
</organism>
<feature type="compositionally biased region" description="Polar residues" evidence="2">
    <location>
        <begin position="238"/>
        <end position="249"/>
    </location>
</feature>
<feature type="region of interest" description="Disordered" evidence="2">
    <location>
        <begin position="96"/>
        <end position="132"/>
    </location>
</feature>
<dbReference type="Pfam" id="PF13202">
    <property type="entry name" value="EF-hand_5"/>
    <property type="match status" value="1"/>
</dbReference>
<dbReference type="AlphaFoldDB" id="G0URP1"/>
<dbReference type="CDD" id="cd00051">
    <property type="entry name" value="EFh"/>
    <property type="match status" value="1"/>
</dbReference>
<dbReference type="GO" id="GO:0005509">
    <property type="term" value="F:calcium ion binding"/>
    <property type="evidence" value="ECO:0007669"/>
    <property type="project" value="InterPro"/>
</dbReference>
<feature type="non-terminal residue" evidence="4">
    <location>
        <position position="1"/>
    </location>
</feature>
<gene>
    <name evidence="4" type="ORF">TCIL3000_8_2720</name>
</gene>
<proteinExistence type="predicted"/>
<feature type="region of interest" description="Disordered" evidence="2">
    <location>
        <begin position="212"/>
        <end position="257"/>
    </location>
</feature>
<evidence type="ECO:0000256" key="2">
    <source>
        <dbReference type="SAM" id="MobiDB-lite"/>
    </source>
</evidence>
<sequence length="414" mass="45464">LTLRPMSHNGSASTPSLLEQLNLSGAVPVPIGEEELELLARYSLLPTDVVKEAWAVFNHYRVVDNYRMQQRRSLLACQPLEDTTISMAVKPFDVKGANPGRLPPHPGVITESPSLSKRDETSTVDGGRMSPDTELITKASTRSTCRDSPACTGPDEATGPEVAVLGVEGLRQFFEDVGMPTPTLEVLDLLRTVSNPPVDYLLYRRVLEEEVEPRAGAVSSTPTDSPPRLNQRRRPSPGDQNKNSRSQSGGKMPRSDYSGARTVNLLIDECNDILGKNRNCGKEKITFPSFLYLLSNIPLGKECIQEGHESELDALFKALDVDGNGVITVEDVQRLVKEHFSDDNILSADRDIQYLREMDAFELKAAVAACDLNNDGNMTVDDLRSLMGARGTHNTSNHFLSQGRPLPLQSPPFV</sequence>
<reference evidence="4" key="1">
    <citation type="journal article" date="2012" name="Proc. Natl. Acad. Sci. U.S.A.">
        <title>Antigenic diversity is generated by distinct evolutionary mechanisms in African trypanosome species.</title>
        <authorList>
            <person name="Jackson A.P."/>
            <person name="Berry A."/>
            <person name="Aslett M."/>
            <person name="Allison H.C."/>
            <person name="Burton P."/>
            <person name="Vavrova-Anderson J."/>
            <person name="Brown R."/>
            <person name="Browne H."/>
            <person name="Corton N."/>
            <person name="Hauser H."/>
            <person name="Gamble J."/>
            <person name="Gilderthorp R."/>
            <person name="Marcello L."/>
            <person name="McQuillan J."/>
            <person name="Otto T.D."/>
            <person name="Quail M.A."/>
            <person name="Sanders M.J."/>
            <person name="van Tonder A."/>
            <person name="Ginger M.L."/>
            <person name="Field M.C."/>
            <person name="Barry J.D."/>
            <person name="Hertz-Fowler C."/>
            <person name="Berriman M."/>
        </authorList>
    </citation>
    <scope>NUCLEOTIDE SEQUENCE</scope>
    <source>
        <strain evidence="4">IL3000</strain>
    </source>
</reference>
<evidence type="ECO:0000259" key="3">
    <source>
        <dbReference type="PROSITE" id="PS50222"/>
    </source>
</evidence>
<dbReference type="PROSITE" id="PS00018">
    <property type="entry name" value="EF_HAND_1"/>
    <property type="match status" value="2"/>
</dbReference>
<dbReference type="VEuPathDB" id="TriTrypDB:TcIL3000_8_2720"/>
<feature type="domain" description="EF-hand" evidence="3">
    <location>
        <begin position="358"/>
        <end position="393"/>
    </location>
</feature>
<dbReference type="SUPFAM" id="SSF47473">
    <property type="entry name" value="EF-hand"/>
    <property type="match status" value="1"/>
</dbReference>
<accession>G0URP1</accession>
<protein>
    <submittedName>
        <fullName evidence="4">Uncharacterized protein TCIL3000_8_2720</fullName>
    </submittedName>
</protein>
<feature type="region of interest" description="Disordered" evidence="2">
    <location>
        <begin position="394"/>
        <end position="414"/>
    </location>
</feature>
<feature type="region of interest" description="Disordered" evidence="2">
    <location>
        <begin position="140"/>
        <end position="159"/>
    </location>
</feature>
<name>G0URP1_TRYCI</name>
<dbReference type="InterPro" id="IPR011992">
    <property type="entry name" value="EF-hand-dom_pair"/>
</dbReference>
<dbReference type="EMBL" id="HE575321">
    <property type="protein sequence ID" value="CCC92053.1"/>
    <property type="molecule type" value="Genomic_DNA"/>
</dbReference>
<evidence type="ECO:0000256" key="1">
    <source>
        <dbReference type="ARBA" id="ARBA00022837"/>
    </source>
</evidence>
<dbReference type="SMART" id="SM00054">
    <property type="entry name" value="EFh"/>
    <property type="match status" value="2"/>
</dbReference>
<dbReference type="Gene3D" id="1.10.238.10">
    <property type="entry name" value="EF-hand"/>
    <property type="match status" value="1"/>
</dbReference>
<dbReference type="InterPro" id="IPR002048">
    <property type="entry name" value="EF_hand_dom"/>
</dbReference>